<sequence length="276" mass="31205">MIGMTGILQWAATYALSALYYFVFWVFSRGNAINGGNDLSPIFDWFNIINAVGLFPISSMWFRNILHKVGHQTHLGGLPMDRGNGPTYFTPLKNGNQSRFILGGIDTALFKNAELLVIYLINYVVALPLFILLSLSQLFGWQLFERIILAIEKYRYQEKMKLAEFVKPIDVDEITRLFNEHQAGIVFIGSPDDVMSRMIAERIIGAGKLNSVVIHYFDVAKATDEQNQMVLSKLHLYSSPNQLPALVRIGSDGSVSPVDFDRIDEVIRLWAENPDK</sequence>
<keyword evidence="1" id="KW-0472">Membrane</keyword>
<dbReference type="Proteomes" id="UP000051977">
    <property type="component" value="Unassembled WGS sequence"/>
</dbReference>
<comment type="caution">
    <text evidence="2">The sequence shown here is derived from an EMBL/GenBank/DDBJ whole genome shotgun (WGS) entry which is preliminary data.</text>
</comment>
<name>A0ABR5PAK0_9LACO</name>
<accession>A0ABR5PAK0</accession>
<dbReference type="EMBL" id="AZEI01000082">
    <property type="protein sequence ID" value="KRL14913.1"/>
    <property type="molecule type" value="Genomic_DNA"/>
</dbReference>
<keyword evidence="3" id="KW-1185">Reference proteome</keyword>
<evidence type="ECO:0000313" key="3">
    <source>
        <dbReference type="Proteomes" id="UP000051977"/>
    </source>
</evidence>
<evidence type="ECO:0000256" key="1">
    <source>
        <dbReference type="SAM" id="Phobius"/>
    </source>
</evidence>
<proteinExistence type="predicted"/>
<evidence type="ECO:0000313" key="2">
    <source>
        <dbReference type="EMBL" id="KRL14913.1"/>
    </source>
</evidence>
<gene>
    <name evidence="2" type="ORF">FD12_GL000953</name>
</gene>
<reference evidence="2 3" key="1">
    <citation type="journal article" date="2015" name="Genome Announc.">
        <title>Expanding the biotechnology potential of lactobacilli through comparative genomics of 213 strains and associated genera.</title>
        <authorList>
            <person name="Sun Z."/>
            <person name="Harris H.M."/>
            <person name="McCann A."/>
            <person name="Guo C."/>
            <person name="Argimon S."/>
            <person name="Zhang W."/>
            <person name="Yang X."/>
            <person name="Jeffery I.B."/>
            <person name="Cooney J.C."/>
            <person name="Kagawa T.F."/>
            <person name="Liu W."/>
            <person name="Song Y."/>
            <person name="Salvetti E."/>
            <person name="Wrobel A."/>
            <person name="Rasinkangas P."/>
            <person name="Parkhill J."/>
            <person name="Rea M.C."/>
            <person name="O'Sullivan O."/>
            <person name="Ritari J."/>
            <person name="Douillard F.P."/>
            <person name="Paul Ross R."/>
            <person name="Yang R."/>
            <person name="Briner A.E."/>
            <person name="Felis G.E."/>
            <person name="de Vos W.M."/>
            <person name="Barrangou R."/>
            <person name="Klaenhammer T.R."/>
            <person name="Caufield P.W."/>
            <person name="Cui Y."/>
            <person name="Zhang H."/>
            <person name="O'Toole P.W."/>
        </authorList>
    </citation>
    <scope>NUCLEOTIDE SEQUENCE [LARGE SCALE GENOMIC DNA]</scope>
    <source>
        <strain evidence="2 3">DSM 19907</strain>
    </source>
</reference>
<feature type="transmembrane region" description="Helical" evidence="1">
    <location>
        <begin position="7"/>
        <end position="27"/>
    </location>
</feature>
<protein>
    <submittedName>
        <fullName evidence="2">Uncharacterized protein</fullName>
    </submittedName>
</protein>
<keyword evidence="1" id="KW-0812">Transmembrane</keyword>
<organism evidence="2 3">
    <name type="scientific">Lentilactobacillus rapi DSM 19907 = JCM 15042</name>
    <dbReference type="NCBI Taxonomy" id="1423795"/>
    <lineage>
        <taxon>Bacteria</taxon>
        <taxon>Bacillati</taxon>
        <taxon>Bacillota</taxon>
        <taxon>Bacilli</taxon>
        <taxon>Lactobacillales</taxon>
        <taxon>Lactobacillaceae</taxon>
        <taxon>Lentilactobacillus</taxon>
    </lineage>
</organism>
<feature type="transmembrane region" description="Helical" evidence="1">
    <location>
        <begin position="116"/>
        <end position="139"/>
    </location>
</feature>
<feature type="transmembrane region" description="Helical" evidence="1">
    <location>
        <begin position="42"/>
        <end position="62"/>
    </location>
</feature>
<keyword evidence="1" id="KW-1133">Transmembrane helix</keyword>